<name>A0A941EX46_9ACTN</name>
<feature type="compositionally biased region" description="Low complexity" evidence="1">
    <location>
        <begin position="313"/>
        <end position="324"/>
    </location>
</feature>
<organism evidence="3 4">
    <name type="scientific">Actinospica durhamensis</name>
    <dbReference type="NCBI Taxonomy" id="1508375"/>
    <lineage>
        <taxon>Bacteria</taxon>
        <taxon>Bacillati</taxon>
        <taxon>Actinomycetota</taxon>
        <taxon>Actinomycetes</taxon>
        <taxon>Catenulisporales</taxon>
        <taxon>Actinospicaceae</taxon>
        <taxon>Actinospica</taxon>
    </lineage>
</organism>
<feature type="non-terminal residue" evidence="3">
    <location>
        <position position="324"/>
    </location>
</feature>
<dbReference type="Proteomes" id="UP000675781">
    <property type="component" value="Unassembled WGS sequence"/>
</dbReference>
<feature type="region of interest" description="Disordered" evidence="1">
    <location>
        <begin position="298"/>
        <end position="324"/>
    </location>
</feature>
<accession>A0A941EX46</accession>
<keyword evidence="2" id="KW-0732">Signal</keyword>
<sequence>MSARTRNLARRTTTVLAAAATAAAFTALPANAATTTKTTSPAVQVCGEGSAVTHPTSMVLTCADNGEVAKSLKWTSWSATGATATGQVSWRSGAADLARATSWKSASAQFTLTDPVAEPGQGTVFTKLVLHVTGATPRGFMRDLTFDETPVPVAIAPPSPKLKSSVLSPGIMHAAAASGTLGYAQIEGYWIAAGGPSSVAETAAAITGAESSFEPGIIQQGVDYCGAGADRAGWGLWQITCGNSVPSYGTDFQILDPWNNAEAAVSKYNADVAAGDNGFDPWSTYATGAYQNFLQSTAPATGLTDPGQYTQAGSTPSGTPSSPA</sequence>
<evidence type="ECO:0000256" key="2">
    <source>
        <dbReference type="SAM" id="SignalP"/>
    </source>
</evidence>
<dbReference type="EMBL" id="JAGSOG010000350">
    <property type="protein sequence ID" value="MBR7838928.1"/>
    <property type="molecule type" value="Genomic_DNA"/>
</dbReference>
<evidence type="ECO:0000313" key="3">
    <source>
        <dbReference type="EMBL" id="MBR7838928.1"/>
    </source>
</evidence>
<feature type="chain" id="PRO_5036830592" evidence="2">
    <location>
        <begin position="33"/>
        <end position="324"/>
    </location>
</feature>
<evidence type="ECO:0000313" key="4">
    <source>
        <dbReference type="Proteomes" id="UP000675781"/>
    </source>
</evidence>
<dbReference type="RefSeq" id="WP_212533376.1">
    <property type="nucleotide sequence ID" value="NZ_JAGSOG010000350.1"/>
</dbReference>
<reference evidence="3" key="1">
    <citation type="submission" date="2021-04" db="EMBL/GenBank/DDBJ databases">
        <title>Genome based classification of Actinospica acidithermotolerans sp. nov., an actinobacterium isolated from an Indonesian hot spring.</title>
        <authorList>
            <person name="Kusuma A.B."/>
            <person name="Putra K.E."/>
            <person name="Nafisah S."/>
            <person name="Loh J."/>
            <person name="Nouioui I."/>
            <person name="Goodfellow M."/>
        </authorList>
    </citation>
    <scope>NUCLEOTIDE SEQUENCE</scope>
    <source>
        <strain evidence="3">CSCA 57</strain>
    </source>
</reference>
<dbReference type="AlphaFoldDB" id="A0A941EX46"/>
<gene>
    <name evidence="3" type="ORF">KDL01_37015</name>
</gene>
<protein>
    <submittedName>
        <fullName evidence="3">Transglycosylase SLT domain-containing protein</fullName>
    </submittedName>
</protein>
<keyword evidence="4" id="KW-1185">Reference proteome</keyword>
<proteinExistence type="predicted"/>
<feature type="signal peptide" evidence="2">
    <location>
        <begin position="1"/>
        <end position="32"/>
    </location>
</feature>
<evidence type="ECO:0000256" key="1">
    <source>
        <dbReference type="SAM" id="MobiDB-lite"/>
    </source>
</evidence>
<comment type="caution">
    <text evidence="3">The sequence shown here is derived from an EMBL/GenBank/DDBJ whole genome shotgun (WGS) entry which is preliminary data.</text>
</comment>